<evidence type="ECO:0000259" key="2">
    <source>
        <dbReference type="SMART" id="SM01204"/>
    </source>
</evidence>
<name>Q478Y0_DECAR</name>
<evidence type="ECO:0000259" key="1">
    <source>
        <dbReference type="SMART" id="SM00897"/>
    </source>
</evidence>
<dbReference type="KEGG" id="dar:Daro_3873"/>
<dbReference type="STRING" id="159087.Daro_3873"/>
<dbReference type="AlphaFoldDB" id="Q478Y0"/>
<feature type="domain" description="FIST C-domain" evidence="2">
    <location>
        <begin position="217"/>
        <end position="359"/>
    </location>
</feature>
<accession>Q478Y0</accession>
<dbReference type="PANTHER" id="PTHR40252">
    <property type="entry name" value="BLR0328 PROTEIN"/>
    <property type="match status" value="1"/>
</dbReference>
<dbReference type="Pfam" id="PF10442">
    <property type="entry name" value="FIST_C"/>
    <property type="match status" value="1"/>
</dbReference>
<dbReference type="HOGENOM" id="CLU_052774_0_0_4"/>
<protein>
    <submittedName>
        <fullName evidence="3">Uncharacterized conserved protein</fullName>
    </submittedName>
</protein>
<reference evidence="3" key="1">
    <citation type="submission" date="2005-08" db="EMBL/GenBank/DDBJ databases">
        <title>Complete sequence of Dechloromonas aromatica RCB.</title>
        <authorList>
            <person name="Salinero K.K."/>
            <person name="Copeland A."/>
            <person name="Lucas S."/>
            <person name="Lapidus A."/>
            <person name="Barry K."/>
            <person name="Detter J.C."/>
            <person name="Glavina T."/>
            <person name="Hammon N."/>
            <person name="Israni S."/>
            <person name="Pitluck S."/>
            <person name="Di Bartolo G."/>
            <person name="Trong S."/>
            <person name="Schmutz J."/>
            <person name="Larimer F."/>
            <person name="Land M."/>
            <person name="Ivanova N."/>
            <person name="Richardson P."/>
        </authorList>
    </citation>
    <scope>NUCLEOTIDE SEQUENCE</scope>
    <source>
        <strain evidence="3">RCB</strain>
    </source>
</reference>
<dbReference type="InterPro" id="IPR013702">
    <property type="entry name" value="FIST_domain_N"/>
</dbReference>
<evidence type="ECO:0000313" key="3">
    <source>
        <dbReference type="EMBL" id="AAZ48601.1"/>
    </source>
</evidence>
<dbReference type="PANTHER" id="PTHR40252:SF2">
    <property type="entry name" value="BLR0328 PROTEIN"/>
    <property type="match status" value="1"/>
</dbReference>
<dbReference type="SMART" id="SM01204">
    <property type="entry name" value="FIST_C"/>
    <property type="match status" value="1"/>
</dbReference>
<dbReference type="eggNOG" id="COG3287">
    <property type="taxonomic scope" value="Bacteria"/>
</dbReference>
<proteinExistence type="predicted"/>
<sequence length="380" mass="41012">MRYIELTAEAIEQALNDWAPPSSGAGVLALLPEAEKEQLPLLQSACSRRGIALVGGIFPALIERQGFSKKGAWLLYFDQMPPHFLLPAINVEGRPAVDRLVSAALSGWKSYPADAPKPTLFMIFDGMLPNIASILDELYLELSNRVEYAGVNAGSETFQPMPCLFDASQVVGDGVLALLLPGNMAPVLEHGFRQPEHAMSATSTEGNRIATIDWRPAFDVYQEIIKAQYGIALTRENFYEYAVHFPVGILRANGAVVVRIPVALADDGSLFCVGEIPENSMLVLLQAPEAGANACIAHLAENLRGIHGDLAGAQLLTFYCAGRRMHLGQGAEKELAELHMATGVGEMAGALSLGEIGSTVRWGYPMFHNATLVCSPWRLA</sequence>
<feature type="domain" description="FIST" evidence="1">
    <location>
        <begin position="23"/>
        <end position="216"/>
    </location>
</feature>
<dbReference type="Pfam" id="PF08495">
    <property type="entry name" value="FIST"/>
    <property type="match status" value="1"/>
</dbReference>
<organism evidence="3">
    <name type="scientific">Dechloromonas aromatica (strain RCB)</name>
    <dbReference type="NCBI Taxonomy" id="159087"/>
    <lineage>
        <taxon>Bacteria</taxon>
        <taxon>Pseudomonadati</taxon>
        <taxon>Pseudomonadota</taxon>
        <taxon>Betaproteobacteria</taxon>
        <taxon>Rhodocyclales</taxon>
        <taxon>Azonexaceae</taxon>
        <taxon>Dechloromonas</taxon>
    </lineage>
</organism>
<dbReference type="EMBL" id="CP000089">
    <property type="protein sequence ID" value="AAZ48601.1"/>
    <property type="molecule type" value="Genomic_DNA"/>
</dbReference>
<dbReference type="SMART" id="SM00897">
    <property type="entry name" value="FIST"/>
    <property type="match status" value="1"/>
</dbReference>
<dbReference type="InterPro" id="IPR019494">
    <property type="entry name" value="FIST_C"/>
</dbReference>
<gene>
    <name evidence="3" type="ordered locus">Daro_3873</name>
</gene>